<dbReference type="EMBL" id="JANBPG010002430">
    <property type="protein sequence ID" value="KAJ1885804.1"/>
    <property type="molecule type" value="Genomic_DNA"/>
</dbReference>
<reference evidence="1" key="1">
    <citation type="submission" date="2022-07" db="EMBL/GenBank/DDBJ databases">
        <title>Phylogenomic reconstructions and comparative analyses of Kickxellomycotina fungi.</title>
        <authorList>
            <person name="Reynolds N.K."/>
            <person name="Stajich J.E."/>
            <person name="Barry K."/>
            <person name="Grigoriev I.V."/>
            <person name="Crous P."/>
            <person name="Smith M.E."/>
        </authorList>
    </citation>
    <scope>NUCLEOTIDE SEQUENCE</scope>
    <source>
        <strain evidence="1">Benny 63K</strain>
    </source>
</reference>
<comment type="caution">
    <text evidence="1">The sequence shown here is derived from an EMBL/GenBank/DDBJ whole genome shotgun (WGS) entry which is preliminary data.</text>
</comment>
<proteinExistence type="predicted"/>
<evidence type="ECO:0000313" key="2">
    <source>
        <dbReference type="Proteomes" id="UP001150581"/>
    </source>
</evidence>
<sequence length="674" mass="70929">MGKSGRSSGRRKNGQPTSAKRNHREQQHQDFSELGTAECGCAIPPSDVASAQSQMYLAAPTSPSAEQWAQQRSSMSRPRGSDQRLYDLLCTRGASEGDNNSQQQKSSGSQGSRSKGSNEHNLASVISHYMGGMDSDSTTDLLASRYYGNMDHMGTADRLPRPMNSTLPLFSPSVVNGRRLARARSSYGSEEELMRRRAALAQHRESEGGAGTGAAMPLTMRPRNAAVATPSPMDEEPAMRPLAPVQPVQSAAELHDANFPELPCNAAAEASDADGAGSRAGGSASKAPSAATTAAAHTPQRRESASSLAAIGAGDTSLGLGVQLDERPASQVRTRRPPNMGATQYTPAAATKKAALARGAPGISYMFSPSLGSSRPSSVAGINTSPHTPSQKVVPTHLADITESAMAETPGASQAAGEHRSDTEPARAPRTKAYGSINIEALEQFLDEGEIPDSTSEDESSDDGFGWAEDSSATTGSPSTQSCSDQSTFPSSRSKSPAAAAHAIGASLPRHYGLGGSRGSPVLGNGNGAGNGNGPFSPRVRSICLSPSSVADERAPLLEHTAINISTLQLVSEAGDFAMPANVSNRSAPQLGSRAHPAQKTPAHRKKSYTRGKQRRRHHEELFLDQDGFIDESYRFTFFNPAVGTIRAQEFADMRTPAMDLSALLQVGGCFWID</sequence>
<organism evidence="1 2">
    <name type="scientific">Kickxella alabastrina</name>
    <dbReference type="NCBI Taxonomy" id="61397"/>
    <lineage>
        <taxon>Eukaryota</taxon>
        <taxon>Fungi</taxon>
        <taxon>Fungi incertae sedis</taxon>
        <taxon>Zoopagomycota</taxon>
        <taxon>Kickxellomycotina</taxon>
        <taxon>Kickxellomycetes</taxon>
        <taxon>Kickxellales</taxon>
        <taxon>Kickxellaceae</taxon>
        <taxon>Kickxella</taxon>
    </lineage>
</organism>
<dbReference type="Proteomes" id="UP001150581">
    <property type="component" value="Unassembled WGS sequence"/>
</dbReference>
<protein>
    <submittedName>
        <fullName evidence="1">Uncharacterized protein</fullName>
    </submittedName>
</protein>
<accession>A0ACC1I5L7</accession>
<keyword evidence="2" id="KW-1185">Reference proteome</keyword>
<feature type="non-terminal residue" evidence="1">
    <location>
        <position position="674"/>
    </location>
</feature>
<name>A0ACC1I5L7_9FUNG</name>
<evidence type="ECO:0000313" key="1">
    <source>
        <dbReference type="EMBL" id="KAJ1885804.1"/>
    </source>
</evidence>
<gene>
    <name evidence="1" type="ORF">LPJ66_009945</name>
</gene>